<dbReference type="PROSITE" id="PS50003">
    <property type="entry name" value="PH_DOMAIN"/>
    <property type="match status" value="1"/>
</dbReference>
<dbReference type="PANTHER" id="PTHR23176">
    <property type="entry name" value="RHO/RAC/CDC GTPASE-ACTIVATING PROTEIN"/>
    <property type="match status" value="1"/>
</dbReference>
<evidence type="ECO:0000313" key="8">
    <source>
        <dbReference type="EMBL" id="OMJ22443.1"/>
    </source>
</evidence>
<dbReference type="GO" id="GO:0005737">
    <property type="term" value="C:cytoplasm"/>
    <property type="evidence" value="ECO:0007669"/>
    <property type="project" value="TreeGrafter"/>
</dbReference>
<feature type="compositionally biased region" description="Basic and acidic residues" evidence="4">
    <location>
        <begin position="14"/>
        <end position="23"/>
    </location>
</feature>
<dbReference type="PROSITE" id="PS50212">
    <property type="entry name" value="RASGEF_NTER"/>
    <property type="match status" value="1"/>
</dbReference>
<dbReference type="Pfam" id="PF00620">
    <property type="entry name" value="RhoGAP"/>
    <property type="match status" value="1"/>
</dbReference>
<dbReference type="PANTHER" id="PTHR23176:SF129">
    <property type="entry name" value="RHO GTPASE ACTIVATING PROTEIN AT 16F, ISOFORM E-RELATED"/>
    <property type="match status" value="1"/>
</dbReference>
<dbReference type="SMART" id="SM00324">
    <property type="entry name" value="RhoGAP"/>
    <property type="match status" value="1"/>
</dbReference>
<reference evidence="9" key="1">
    <citation type="submission" date="2017-01" db="EMBL/GenBank/DDBJ databases">
        <authorList>
            <person name="Wang Y."/>
            <person name="White M."/>
            <person name="Kvist S."/>
            <person name="Moncalvo J.-M."/>
        </authorList>
    </citation>
    <scope>NUCLEOTIDE SEQUENCE [LARGE SCALE GENOMIC DNA]</scope>
    <source>
        <strain evidence="9">ID-206-W2</strain>
    </source>
</reference>
<feature type="compositionally biased region" description="Low complexity" evidence="4">
    <location>
        <begin position="2230"/>
        <end position="2255"/>
    </location>
</feature>
<dbReference type="InterPro" id="IPR036964">
    <property type="entry name" value="RASGEF_cat_dom_sf"/>
</dbReference>
<feature type="region of interest" description="Disordered" evidence="4">
    <location>
        <begin position="1274"/>
        <end position="1309"/>
    </location>
</feature>
<feature type="domain" description="PH" evidence="5">
    <location>
        <begin position="2562"/>
        <end position="2597"/>
    </location>
</feature>
<proteinExistence type="predicted"/>
<protein>
    <submittedName>
        <fullName evidence="8">Beta-chimaerin</fullName>
    </submittedName>
</protein>
<feature type="domain" description="Rho-GAP" evidence="7">
    <location>
        <begin position="2726"/>
        <end position="2918"/>
    </location>
</feature>
<feature type="region of interest" description="Disordered" evidence="4">
    <location>
        <begin position="1"/>
        <end position="31"/>
    </location>
</feature>
<dbReference type="InterPro" id="IPR008936">
    <property type="entry name" value="Rho_GTPase_activation_prot"/>
</dbReference>
<evidence type="ECO:0000256" key="2">
    <source>
        <dbReference type="PROSITE-ProRule" id="PRU00135"/>
    </source>
</evidence>
<dbReference type="SUPFAM" id="SSF48350">
    <property type="entry name" value="GTPase activation domain, GAP"/>
    <property type="match status" value="1"/>
</dbReference>
<dbReference type="InterPro" id="IPR000651">
    <property type="entry name" value="Ras-like_Gua-exchang_fac_N"/>
</dbReference>
<name>A0A1R1Y6A6_9FUNG</name>
<dbReference type="Gene3D" id="2.30.29.30">
    <property type="entry name" value="Pleckstrin-homology domain (PH domain)/Phosphotyrosine-binding domain (PTB)"/>
    <property type="match status" value="2"/>
</dbReference>
<dbReference type="GO" id="GO:0005085">
    <property type="term" value="F:guanyl-nucleotide exchange factor activity"/>
    <property type="evidence" value="ECO:0007669"/>
    <property type="project" value="UniProtKB-KW"/>
</dbReference>
<feature type="compositionally biased region" description="Polar residues" evidence="4">
    <location>
        <begin position="1203"/>
        <end position="1212"/>
    </location>
</feature>
<feature type="region of interest" description="Disordered" evidence="4">
    <location>
        <begin position="2060"/>
        <end position="2087"/>
    </location>
</feature>
<comment type="caution">
    <text evidence="8">The sequence shown here is derived from an EMBL/GenBank/DDBJ whole genome shotgun (WGS) entry which is preliminary data.</text>
</comment>
<dbReference type="Gene3D" id="1.10.840.10">
    <property type="entry name" value="Ras guanine-nucleotide exchange factors catalytic domain"/>
    <property type="match status" value="1"/>
</dbReference>
<dbReference type="SUPFAM" id="SSF50729">
    <property type="entry name" value="PH domain-like"/>
    <property type="match status" value="2"/>
</dbReference>
<feature type="region of interest" description="Disordered" evidence="4">
    <location>
        <begin position="1203"/>
        <end position="1236"/>
    </location>
</feature>
<evidence type="ECO:0000259" key="7">
    <source>
        <dbReference type="PROSITE" id="PS50238"/>
    </source>
</evidence>
<feature type="region of interest" description="Disordered" evidence="4">
    <location>
        <begin position="2227"/>
        <end position="2321"/>
    </location>
</feature>
<feature type="compositionally biased region" description="Polar residues" evidence="4">
    <location>
        <begin position="2275"/>
        <end position="2290"/>
    </location>
</feature>
<keyword evidence="2" id="KW-0344">Guanine-nucleotide releasing factor</keyword>
<evidence type="ECO:0000259" key="5">
    <source>
        <dbReference type="PROSITE" id="PS50003"/>
    </source>
</evidence>
<sequence>MSWSGGWRNTVHMTENDNKDQNKNKGKHLSIFGGNLKKSILSKRDGFNKTSQSSDSKNFKSSWAFRSNSNNSERSSTYYGKISFASSDSSPSIGSATANDLSIPSDKRASFSSKDNPSRSVIIKSGYLSKKSDNMSVTSLGSALGRSWRVYRVVLKGAKLFFYKPPPESELRALFNVDNNSDYPSSTNPTSAGMPVTPADVESASRSILFDPVVSDGVIQKPLCDRYIFGECFTEVELKNLKFKRYVSVLIFDDKIVILKRRWVKESRTSNFFLNLGSKMRLNKKNYSPAADNSSLVSVELGIKGKGSFTKWKSHAVYDIKNVEAIGTISTNSKSSQSQSNLNSIVSSRTSMYSVGNQSLSSVMTKNSIVSKDYSGMISTGVAPGFQIFVSGNQSTTRIFIATSVDAKNNWMARFSVAKASYSRKFRQTIFENTQKSNRWNSSSTIKANEIRSRTTSRNFDHTFISNIKSQSQSNLYPQITPKETSVSTNYDPPSTSNTSPQIDPNISQLAINRGPVITNLDPKEKESFHLHSTFHPELIIVKGIVAGGTLNALVHEAIFANATISNSFRSSIAATVDRFTTIDLFISTFEKNSNLVDPSNPSHLNYIINIAEIISQFSKFYAGKCSTTQVESIEKIVSSKVYATNSPSIDFNSLKNSLEILKSQQPPFQAHDLNFIFYDKLVSQPNINPSQIIYLVTGNPNNNTDISNKTINNDFSFINELSSINVNGLSTSTLLKISPEDFSVQAYLFHSSMTVNLDEQKIKYFIYNSIKGFREKFFTPSLLTIGSATVAEKNSIINSSKLNVNSNSNTNKPDVDASSSATASLKYFSTDVLFRVLFFTPSDPHFFSRLIHHHLLVETPQNFPSRRASILLHWIKIGEASRLLGDSVMFAAVAIAVTSPPISRLRETWSTVPLNWKITISSIWVPILIKHGLCPIKGDSNSNTEFKYMPLILDVDEKSNFTPIPYYGVIRNAIEISGKSSPLNFNESIIHKIKSMDGIFFDKFANMFETFQSSNSLIESKSEDLLYMLNSLNTILSNTIVYNSRSEQNLQKHPSPSFSFDNSNSSLSYILSLDNNNNLSLNLNFEALEFIPEAQFYFKSLSESPLLFVNDNIDEDEVLYDFKYLMTLSIQCERSVTEYYQEMLHLDLIDENAEKNGLSTQVASVRTEDGLRLASSAILPLVCPELVSSTNVLQWISPLKRGSTSTWNSKTNSRRTKTNAPSTLENSNSSHKDSNSSFFLSLKIDKSTNLNDLEIKTPANSIFPDAKLLTTSLDNPPTNDSNSLKSKSTSVSFSDSNDSPVHPFNKSSTISAAPEGFIDSSLEKANSRKRSSSIPKKLNNYLELSEFPKMSQKDSESGFPTLYSPISESPKNLNAFVGHILYSNNWNISFRVIRVQYSHSDLRVYKDSFPDSRRSSMSSKINSQSFLDSSYSLNNDQLSKPIGFFVQVESASVLNLFRILVEGLDFIGFVYETNVSSDHILINGDTIPRLFIDRSSFLRSFMATYRQFCIDLDLTTYINNILISDDGVQLSKPLIFYNMLELIFIWTTQYPEDFLENISLVSIIYNLLSNVKSKLDLIKPSLPNPAIDQNNLDTFASESYISEIAYDTTALPSSNDATIYPIKNSDTFEDSFFNETYRQSSTSQVDMSIQIVNDLLSKIELLKNVLPECSISPLSFPIPDKLLSDFIKSGESIDAIFQQKKIQQKNLLSYPSPSAHEQVPRRLSDAKYFTLDSLTPMEVLSSLNRLVQTHFARCMPRDWQMSFCLLEVQTRFPLSWYSTKKQSSNSDEDTVISDIFQVLSNAGRPSGHLDSLEKRDTSSSSKYLGNINISLLTSFGNKGNSAIGARNESNLVSMLPSSIQTLINIHNVIKSWAIQMITDTSISNTERSHRICFFLYIIHLCRSNNDQSASHAFEEALESQSGHNQPYTYSSFSDFVSRSNSLSKPQTQANGNTPRSASKASRLSRRFTGSNAKIKIDRRLSNRNPVKNRANRYVPSFVERAIASALVSPESRMFVRTWNHIAVLHHITLSTLELMLKGVRDWSFDRWFHTQTALVSGESMTNAVDNGPSNGAGNSGANSPVSSPSSGVVGSSIGVVGNVNNGELTTKNQSQTEDFLVPCVGWLLENFISLCYDSPDIIEGEHQLVNFSKRQNIHSMLSACNILSSRCIDTISLPVVSRIYIEKLINQVISNQIKTKNLKYVSNEENNIPLYANISKPDPNQLFNEYVPNFSNNNPNNNGSHNSMSFGSSFSSPNQTKSRMLGGRATKNKPGVNNAFSPNSSPMNFSTNNRPSRAALSPPSSYINSPQYSGRSTISSSDTSQSFYYSNSSNNTFGSKTSKYGHNSSTINNQQNSNNRFLNNHFQFPSSPKSAVINLTIPFSKLIQDEQEKQRHESLERLKLEREYREKRHALERFTNERTKALKKSLKEQIQRNAKNHQLLKMNTLMNRVESNINSEYSNTSQPGEISPIANGELSNGSELPSSLGLDGADEDMGMSLVSESGLKLDTDSVNALDERFKSNNSLPKGSIRPRGPSLPVTKPANVVNLINSTITIEQSYTKRDFVFRVVTEEGGQVLLQAPSGSEMNEWISAMREAATEAAARRLTLFVQDSQKKNNSANHLPPEGPPSIQLKQFSNYNLGFDQQILPSDSDPAVSLLTTDSPNSSVRFFDHAFNQDQESLKESTLNSFDQLSISPSHSSTKSISSNQKSISSVTHQTKKSFKSFGISLDLLMDNPKSAPLVLTKCITEIERRGLNEIGIYRVSGSTLEVSRLKTLLNSNPEQTDISEEAFPDINVISGVLKHFLRELPEPLIPFNLFSGFINAADISDYDERLWAIKDLINTLPERNFTVLKHLVEHLEKVTDYEEINHMYASNLALVFGPSLIHPPPGDSNFYSAMSTLGQAQSIVKNMILQYHWLFDIEEEVGSVVGGDFNVGEEALSVEPSKPEATKISHAVSH</sequence>
<dbReference type="SUPFAM" id="SSF48366">
    <property type="entry name" value="Ras GEF"/>
    <property type="match status" value="1"/>
</dbReference>
<dbReference type="InterPro" id="IPR000198">
    <property type="entry name" value="RhoGAP_dom"/>
</dbReference>
<accession>A0A1R1Y6A6</accession>
<dbReference type="PROSITE" id="PS50238">
    <property type="entry name" value="RHOGAP"/>
    <property type="match status" value="1"/>
</dbReference>
<dbReference type="EMBL" id="LSSM01002258">
    <property type="protein sequence ID" value="OMJ22443.1"/>
    <property type="molecule type" value="Genomic_DNA"/>
</dbReference>
<feature type="compositionally biased region" description="Low complexity" evidence="4">
    <location>
        <begin position="2067"/>
        <end position="2087"/>
    </location>
</feature>
<dbReference type="InterPro" id="IPR001895">
    <property type="entry name" value="RASGEF_cat_dom"/>
</dbReference>
<dbReference type="InterPro" id="IPR050729">
    <property type="entry name" value="Rho-GAP"/>
</dbReference>
<feature type="region of interest" description="Disordered" evidence="4">
    <location>
        <begin position="483"/>
        <end position="506"/>
    </location>
</feature>
<dbReference type="InterPro" id="IPR001849">
    <property type="entry name" value="PH_domain"/>
</dbReference>
<evidence type="ECO:0000256" key="3">
    <source>
        <dbReference type="SAM" id="Coils"/>
    </source>
</evidence>
<feature type="compositionally biased region" description="Low complexity" evidence="4">
    <location>
        <begin position="1280"/>
        <end position="1300"/>
    </location>
</feature>
<feature type="region of interest" description="Disordered" evidence="4">
    <location>
        <begin position="86"/>
        <end position="117"/>
    </location>
</feature>
<feature type="coiled-coil region" evidence="3">
    <location>
        <begin position="2398"/>
        <end position="2437"/>
    </location>
</feature>
<dbReference type="SMART" id="SM00233">
    <property type="entry name" value="PH"/>
    <property type="match status" value="2"/>
</dbReference>
<feature type="domain" description="N-terminal Ras-GEF" evidence="6">
    <location>
        <begin position="1470"/>
        <end position="1592"/>
    </location>
</feature>
<gene>
    <name evidence="8" type="ORF">AYI69_g5400</name>
</gene>
<feature type="region of interest" description="Disordered" evidence="4">
    <location>
        <begin position="2457"/>
        <end position="2489"/>
    </location>
</feature>
<feature type="compositionally biased region" description="Polar residues" evidence="4">
    <location>
        <begin position="1945"/>
        <end position="1955"/>
    </location>
</feature>
<dbReference type="InterPro" id="IPR023578">
    <property type="entry name" value="Ras_GEF_dom_sf"/>
</dbReference>
<keyword evidence="3" id="KW-0175">Coiled coil</keyword>
<feature type="compositionally biased region" description="Low complexity" evidence="4">
    <location>
        <begin position="86"/>
        <end position="98"/>
    </location>
</feature>
<keyword evidence="9" id="KW-1185">Reference proteome</keyword>
<dbReference type="OrthoDB" id="79452at2759"/>
<dbReference type="Proteomes" id="UP000187429">
    <property type="component" value="Unassembled WGS sequence"/>
</dbReference>
<evidence type="ECO:0000256" key="4">
    <source>
        <dbReference type="SAM" id="MobiDB-lite"/>
    </source>
</evidence>
<feature type="compositionally biased region" description="Low complexity" evidence="4">
    <location>
        <begin position="2309"/>
        <end position="2321"/>
    </location>
</feature>
<feature type="region of interest" description="Disordered" evidence="4">
    <location>
        <begin position="1939"/>
        <end position="1963"/>
    </location>
</feature>
<keyword evidence="1" id="KW-0343">GTPase activation</keyword>
<organism evidence="8 9">
    <name type="scientific">Smittium culicis</name>
    <dbReference type="NCBI Taxonomy" id="133412"/>
    <lineage>
        <taxon>Eukaryota</taxon>
        <taxon>Fungi</taxon>
        <taxon>Fungi incertae sedis</taxon>
        <taxon>Zoopagomycota</taxon>
        <taxon>Kickxellomycotina</taxon>
        <taxon>Harpellomycetes</taxon>
        <taxon>Harpellales</taxon>
        <taxon>Legeriomycetaceae</taxon>
        <taxon>Smittium</taxon>
    </lineage>
</organism>
<evidence type="ECO:0000313" key="9">
    <source>
        <dbReference type="Proteomes" id="UP000187429"/>
    </source>
</evidence>
<dbReference type="GO" id="GO:0007264">
    <property type="term" value="P:small GTPase-mediated signal transduction"/>
    <property type="evidence" value="ECO:0007669"/>
    <property type="project" value="InterPro"/>
</dbReference>
<feature type="compositionally biased region" description="Low complexity" evidence="4">
    <location>
        <begin position="2291"/>
        <end position="2302"/>
    </location>
</feature>
<dbReference type="Gene3D" id="1.10.555.10">
    <property type="entry name" value="Rho GTPase activation protein"/>
    <property type="match status" value="1"/>
</dbReference>
<dbReference type="Pfam" id="PF00169">
    <property type="entry name" value="PH"/>
    <property type="match status" value="1"/>
</dbReference>
<evidence type="ECO:0000259" key="6">
    <source>
        <dbReference type="PROSITE" id="PS50212"/>
    </source>
</evidence>
<dbReference type="GO" id="GO:0005096">
    <property type="term" value="F:GTPase activator activity"/>
    <property type="evidence" value="ECO:0007669"/>
    <property type="project" value="UniProtKB-KW"/>
</dbReference>
<dbReference type="InterPro" id="IPR011993">
    <property type="entry name" value="PH-like_dom_sf"/>
</dbReference>
<dbReference type="Pfam" id="PF00617">
    <property type="entry name" value="RasGEF"/>
    <property type="match status" value="1"/>
</dbReference>
<evidence type="ECO:0000256" key="1">
    <source>
        <dbReference type="ARBA" id="ARBA00022468"/>
    </source>
</evidence>